<evidence type="ECO:0000256" key="3">
    <source>
        <dbReference type="SAM" id="MobiDB-lite"/>
    </source>
</evidence>
<gene>
    <name evidence="4" type="ORF">PPRIM_AZ9-3.1.T0050122</name>
</gene>
<evidence type="ECO:0000313" key="5">
    <source>
        <dbReference type="Proteomes" id="UP000688137"/>
    </source>
</evidence>
<dbReference type="InterPro" id="IPR052124">
    <property type="entry name" value="Rab9_kelch_effector"/>
</dbReference>
<evidence type="ECO:0000256" key="1">
    <source>
        <dbReference type="ARBA" id="ARBA00022441"/>
    </source>
</evidence>
<comment type="caution">
    <text evidence="4">The sequence shown here is derived from an EMBL/GenBank/DDBJ whole genome shotgun (WGS) entry which is preliminary data.</text>
</comment>
<feature type="compositionally biased region" description="Low complexity" evidence="3">
    <location>
        <begin position="344"/>
        <end position="357"/>
    </location>
</feature>
<dbReference type="PANTHER" id="PTHR46647">
    <property type="entry name" value="RAB9 EFFECTOR PROTEIN WITH KELCH MOTIFS"/>
    <property type="match status" value="1"/>
</dbReference>
<reference evidence="4" key="1">
    <citation type="submission" date="2021-01" db="EMBL/GenBank/DDBJ databases">
        <authorList>
            <consortium name="Genoscope - CEA"/>
            <person name="William W."/>
        </authorList>
    </citation>
    <scope>NUCLEOTIDE SEQUENCE</scope>
</reference>
<sequence length="535" mass="62452">MYSNRSQSYRKNDSLKLYPVSPTESHLQESEYKYLPLITRVSQEQLDPKWQECKIDGKNLLPRSSSSITIQNNHLYLYGGYQYAIGIMKDFYKLNLNAQTYVWQKIKCDYEPGPRCRHSICSYQDNIYLFGGQVADSISTNEIFIHDVKKQQWKKLEINKTYPQPMDNHCATLYEDQWIIFGGFYSGNECKHSNDLFSYKFNENRWMRLNKQKGMEPAPRDGSSITNHNKSVYIFGGKNGDLRYNDLWQFDMLKLEWIFIAINSFNNIPMSRSGHSLISYQNKLILFGGIHDVTWELDDLHCFNLDLQEWKTINFDTSRRQELELPSPTKTNRNQPRQRKLKRLPILLRPLSLRKSPCPSPKKLRPGSQSQYSSYSINNQNNFASPDLSQCQSNQNNQNNSTVHTTMNNVQERKRWEQQKKKTAMLKLFEVENREIMNFQDDCNVAEKLKTSIILIGNPKQDLKLKKGILTEFGQQIISKFLQPLTGGQNTINGKKPCARDGHAVAVFNDFMITFGGDRHTMSFNDLYLLNLNHF</sequence>
<dbReference type="OMA" id="TLYEDQW"/>
<dbReference type="PANTHER" id="PTHR46647:SF1">
    <property type="entry name" value="RAB9 EFFECTOR PROTEIN WITH KELCH MOTIFS"/>
    <property type="match status" value="1"/>
</dbReference>
<keyword evidence="5" id="KW-1185">Reference proteome</keyword>
<dbReference type="EMBL" id="CAJJDM010000002">
    <property type="protein sequence ID" value="CAD8043469.1"/>
    <property type="molecule type" value="Genomic_DNA"/>
</dbReference>
<dbReference type="Proteomes" id="UP000688137">
    <property type="component" value="Unassembled WGS sequence"/>
</dbReference>
<evidence type="ECO:0000313" key="4">
    <source>
        <dbReference type="EMBL" id="CAD8043469.1"/>
    </source>
</evidence>
<dbReference type="Pfam" id="PF13415">
    <property type="entry name" value="Beta-prop_FBX42"/>
    <property type="match status" value="1"/>
</dbReference>
<feature type="compositionally biased region" description="Low complexity" evidence="3">
    <location>
        <begin position="389"/>
        <end position="401"/>
    </location>
</feature>
<name>A0A8S1JPQ8_PARPR</name>
<keyword evidence="2" id="KW-0677">Repeat</keyword>
<accession>A0A8S1JPQ8</accession>
<evidence type="ECO:0000256" key="2">
    <source>
        <dbReference type="ARBA" id="ARBA00022737"/>
    </source>
</evidence>
<proteinExistence type="predicted"/>
<dbReference type="AlphaFoldDB" id="A0A8S1JPQ8"/>
<organism evidence="4 5">
    <name type="scientific">Paramecium primaurelia</name>
    <dbReference type="NCBI Taxonomy" id="5886"/>
    <lineage>
        <taxon>Eukaryota</taxon>
        <taxon>Sar</taxon>
        <taxon>Alveolata</taxon>
        <taxon>Ciliophora</taxon>
        <taxon>Intramacronucleata</taxon>
        <taxon>Oligohymenophorea</taxon>
        <taxon>Peniculida</taxon>
        <taxon>Parameciidae</taxon>
        <taxon>Paramecium</taxon>
    </lineage>
</organism>
<evidence type="ECO:0008006" key="6">
    <source>
        <dbReference type="Google" id="ProtNLM"/>
    </source>
</evidence>
<feature type="region of interest" description="Disordered" evidence="3">
    <location>
        <begin position="321"/>
        <end position="408"/>
    </location>
</feature>
<feature type="compositionally biased region" description="Low complexity" evidence="3">
    <location>
        <begin position="366"/>
        <end position="382"/>
    </location>
</feature>
<protein>
    <recommendedName>
        <fullName evidence="6">Kelch motif family protein</fullName>
    </recommendedName>
</protein>
<keyword evidence="1" id="KW-0880">Kelch repeat</keyword>